<dbReference type="GO" id="GO:0016491">
    <property type="term" value="F:oxidoreductase activity"/>
    <property type="evidence" value="ECO:0007669"/>
    <property type="project" value="UniProtKB-KW"/>
</dbReference>
<proteinExistence type="predicted"/>
<dbReference type="AlphaFoldDB" id="A0AAD9H9L0"/>
<keyword evidence="3" id="KW-0560">Oxidoreductase</keyword>
<dbReference type="Gene3D" id="3.50.50.60">
    <property type="entry name" value="FAD/NAD(P)-binding domain"/>
    <property type="match status" value="1"/>
</dbReference>
<keyword evidence="2" id="KW-0274">FAD</keyword>
<dbReference type="InterPro" id="IPR036188">
    <property type="entry name" value="FAD/NAD-bd_sf"/>
</dbReference>
<keyword evidence="1" id="KW-0285">Flavoprotein</keyword>
<dbReference type="SUPFAM" id="SSF51905">
    <property type="entry name" value="FAD/NAD(P)-binding domain"/>
    <property type="match status" value="1"/>
</dbReference>
<dbReference type="GO" id="GO:0071949">
    <property type="term" value="F:FAD binding"/>
    <property type="evidence" value="ECO:0007669"/>
    <property type="project" value="InterPro"/>
</dbReference>
<feature type="domain" description="FAD-binding" evidence="4">
    <location>
        <begin position="4"/>
        <end position="364"/>
    </location>
</feature>
<evidence type="ECO:0000256" key="1">
    <source>
        <dbReference type="ARBA" id="ARBA00022630"/>
    </source>
</evidence>
<sequence length="425" mass="46151">MSLKILVSGAGVAGPAFSALLLGANLSASITVAERSQALRKGGQQIDIRGQGIPVMQKMGLLEAARARAVAEDGIAFIDARSGRQWAMFGKNDSGKGRQAFSSEYEIMRGDLVDLLYCASLERGREARNRGNGGLRYVFGTYVVGIRQFEDGVEVTFSDGTTERFDLVVGADGQSSMTRRLAFGHEESNAAFKSLGVNQAYFAIPREQTDNGTAQACLTTKRRFMATRGGQRPTAQGYLSVFSDSAEWKGSTRRSVSEQKELWAQTFKGAGWQEERLVREMFNAEDFYAHRIGQVTMKNWSRGRVVLLGDAGYCPSPITGMGTACGLVGAYVLAGEIARHGHGSGLHAALKSYGQVLRPFIAAAQKLPPGGPGLMYKQTQFGVGVMNRILGTLSALRVDRMMNRLFSEDKGGWELPTYPELKLVD</sequence>
<dbReference type="Proteomes" id="UP001232148">
    <property type="component" value="Unassembled WGS sequence"/>
</dbReference>
<evidence type="ECO:0000259" key="4">
    <source>
        <dbReference type="Pfam" id="PF01494"/>
    </source>
</evidence>
<dbReference type="EMBL" id="MU842981">
    <property type="protein sequence ID" value="KAK2023929.1"/>
    <property type="molecule type" value="Genomic_DNA"/>
</dbReference>
<dbReference type="PANTHER" id="PTHR46865:SF7">
    <property type="entry name" value="MONOOXYGENASE, PUTATIVE (AFU_ORTHOLOGUE AFUA_8G07040)-RELATED"/>
    <property type="match status" value="1"/>
</dbReference>
<reference evidence="5" key="1">
    <citation type="submission" date="2021-06" db="EMBL/GenBank/DDBJ databases">
        <title>Comparative genomics, transcriptomics and evolutionary studies reveal genomic signatures of adaptation to plant cell wall in hemibiotrophic fungi.</title>
        <authorList>
            <consortium name="DOE Joint Genome Institute"/>
            <person name="Baroncelli R."/>
            <person name="Diaz J.F."/>
            <person name="Benocci T."/>
            <person name="Peng M."/>
            <person name="Battaglia E."/>
            <person name="Haridas S."/>
            <person name="Andreopoulos W."/>
            <person name="Labutti K."/>
            <person name="Pangilinan J."/>
            <person name="Floch G.L."/>
            <person name="Makela M.R."/>
            <person name="Henrissat B."/>
            <person name="Grigoriev I.V."/>
            <person name="Crouch J.A."/>
            <person name="De Vries R.P."/>
            <person name="Sukno S.A."/>
            <person name="Thon M.R."/>
        </authorList>
    </citation>
    <scope>NUCLEOTIDE SEQUENCE</scope>
    <source>
        <strain evidence="5">MAFF235873</strain>
    </source>
</reference>
<evidence type="ECO:0000256" key="2">
    <source>
        <dbReference type="ARBA" id="ARBA00022827"/>
    </source>
</evidence>
<protein>
    <submittedName>
        <fullName evidence="5">FAD/NAD(P)-binding domain-containing protein</fullName>
    </submittedName>
</protein>
<evidence type="ECO:0000256" key="3">
    <source>
        <dbReference type="ARBA" id="ARBA00023002"/>
    </source>
</evidence>
<dbReference type="PANTHER" id="PTHR46865">
    <property type="entry name" value="OXIDOREDUCTASE-RELATED"/>
    <property type="match status" value="1"/>
</dbReference>
<evidence type="ECO:0000313" key="6">
    <source>
        <dbReference type="Proteomes" id="UP001232148"/>
    </source>
</evidence>
<dbReference type="Pfam" id="PF01494">
    <property type="entry name" value="FAD_binding_3"/>
    <property type="match status" value="1"/>
</dbReference>
<dbReference type="InterPro" id="IPR002938">
    <property type="entry name" value="FAD-bd"/>
</dbReference>
<evidence type="ECO:0000313" key="5">
    <source>
        <dbReference type="EMBL" id="KAK2023929.1"/>
    </source>
</evidence>
<dbReference type="InterPro" id="IPR051704">
    <property type="entry name" value="FAD_aromatic-hydroxylase"/>
</dbReference>
<name>A0AAD9H9L0_9PEZI</name>
<gene>
    <name evidence="5" type="ORF">LX32DRAFT_706785</name>
</gene>
<dbReference type="PRINTS" id="PR00420">
    <property type="entry name" value="RNGMNOXGNASE"/>
</dbReference>
<keyword evidence="6" id="KW-1185">Reference proteome</keyword>
<comment type="caution">
    <text evidence="5">The sequence shown here is derived from an EMBL/GenBank/DDBJ whole genome shotgun (WGS) entry which is preliminary data.</text>
</comment>
<dbReference type="Gene3D" id="3.30.9.10">
    <property type="entry name" value="D-Amino Acid Oxidase, subunit A, domain 2"/>
    <property type="match status" value="1"/>
</dbReference>
<organism evidence="5 6">
    <name type="scientific">Colletotrichum zoysiae</name>
    <dbReference type="NCBI Taxonomy" id="1216348"/>
    <lineage>
        <taxon>Eukaryota</taxon>
        <taxon>Fungi</taxon>
        <taxon>Dikarya</taxon>
        <taxon>Ascomycota</taxon>
        <taxon>Pezizomycotina</taxon>
        <taxon>Sordariomycetes</taxon>
        <taxon>Hypocreomycetidae</taxon>
        <taxon>Glomerellales</taxon>
        <taxon>Glomerellaceae</taxon>
        <taxon>Colletotrichum</taxon>
        <taxon>Colletotrichum graminicola species complex</taxon>
    </lineage>
</organism>
<accession>A0AAD9H9L0</accession>